<keyword evidence="7 13" id="KW-0653">Protein transport</keyword>
<dbReference type="InterPro" id="IPR029046">
    <property type="entry name" value="LolA/LolB/LppX"/>
</dbReference>
<dbReference type="STRING" id="642227.HA49_11355"/>
<dbReference type="Gene3D" id="2.50.20.10">
    <property type="entry name" value="Lipoprotein localisation LolA/LolB/LppX"/>
    <property type="match status" value="1"/>
</dbReference>
<evidence type="ECO:0000256" key="8">
    <source>
        <dbReference type="ARBA" id="ARBA00023136"/>
    </source>
</evidence>
<sequence>MRLTNTRRLVRLLPFASLLLTACVTNAPQGPGKSPDSAQWKQHVSEVKQVTAFQTRGAFAYLSERQKVYARYNWQQTAGDRYRLLLTNPLGSTEMQLDTQGETVQLVDNTGKRYFSHDATKMISELTGMKIPLENLRQWMLGLPGSASNYTLNDNYQLRTATYTQDGQTWKVTINAYRQDVKPALPADLEVTTGDLTIKLRMDSWKLP</sequence>
<keyword evidence="10 13" id="KW-0143">Chaperone</keyword>
<evidence type="ECO:0000256" key="9">
    <source>
        <dbReference type="ARBA" id="ARBA00023139"/>
    </source>
</evidence>
<dbReference type="Pfam" id="PF03550">
    <property type="entry name" value="LolB"/>
    <property type="match status" value="1"/>
</dbReference>
<reference evidence="15" key="1">
    <citation type="submission" date="2014-12" db="EMBL/GenBank/DDBJ databases">
        <title>The draft genome of the Tatumella morbirosei type strain, LMG23360T isolated from pineapple rot.</title>
        <authorList>
            <person name="Smits T.H."/>
            <person name="Palmer M."/>
            <person name="Venter S.N."/>
            <person name="Duffy B."/>
            <person name="Steenkamp E.T."/>
            <person name="Chan W.Y."/>
            <person name="Coutinho T.A."/>
            <person name="Coetzee M.P."/>
            <person name="De Maayer P."/>
        </authorList>
    </citation>
    <scope>NUCLEOTIDE SEQUENCE [LARGE SCALE GENOMIC DNA]</scope>
    <source>
        <strain evidence="15">LMG 23360</strain>
    </source>
</reference>
<evidence type="ECO:0000256" key="3">
    <source>
        <dbReference type="ARBA" id="ARBA00011245"/>
    </source>
</evidence>
<dbReference type="HAMAP" id="MF_00233">
    <property type="entry name" value="LolB"/>
    <property type="match status" value="1"/>
</dbReference>
<feature type="signal peptide" evidence="14">
    <location>
        <begin position="1"/>
        <end position="27"/>
    </location>
</feature>
<keyword evidence="11 13" id="KW-0998">Cell outer membrane</keyword>
<feature type="chain" id="PRO_5008823753" description="Outer-membrane lipoprotein LolB" evidence="14">
    <location>
        <begin position="28"/>
        <end position="208"/>
    </location>
</feature>
<evidence type="ECO:0000256" key="5">
    <source>
        <dbReference type="ARBA" id="ARBA00022448"/>
    </source>
</evidence>
<dbReference type="GO" id="GO:0009279">
    <property type="term" value="C:cell outer membrane"/>
    <property type="evidence" value="ECO:0007669"/>
    <property type="project" value="UniProtKB-SubCell"/>
</dbReference>
<dbReference type="PROSITE" id="PS51257">
    <property type="entry name" value="PROKAR_LIPOPROTEIN"/>
    <property type="match status" value="1"/>
</dbReference>
<organism evidence="15 16">
    <name type="scientific">Tatumella morbirosei</name>
    <dbReference type="NCBI Taxonomy" id="642227"/>
    <lineage>
        <taxon>Bacteria</taxon>
        <taxon>Pseudomonadati</taxon>
        <taxon>Pseudomonadota</taxon>
        <taxon>Gammaproteobacteria</taxon>
        <taxon>Enterobacterales</taxon>
        <taxon>Erwiniaceae</taxon>
        <taxon>Tatumella</taxon>
    </lineage>
</organism>
<proteinExistence type="inferred from homology"/>
<evidence type="ECO:0000256" key="1">
    <source>
        <dbReference type="ARBA" id="ARBA00004459"/>
    </source>
</evidence>
<evidence type="ECO:0000256" key="13">
    <source>
        <dbReference type="HAMAP-Rule" id="MF_00233"/>
    </source>
</evidence>
<dbReference type="AlphaFoldDB" id="A0A095T7Y4"/>
<protein>
    <recommendedName>
        <fullName evidence="4 13">Outer-membrane lipoprotein LolB</fullName>
    </recommendedName>
</protein>
<evidence type="ECO:0000256" key="11">
    <source>
        <dbReference type="ARBA" id="ARBA00023237"/>
    </source>
</evidence>
<name>A0A095T7Y4_9GAMM</name>
<evidence type="ECO:0000256" key="6">
    <source>
        <dbReference type="ARBA" id="ARBA00022729"/>
    </source>
</evidence>
<keyword evidence="8 13" id="KW-0472">Membrane</keyword>
<keyword evidence="5 13" id="KW-0813">Transport</keyword>
<accession>A0A095T7Y4</accession>
<dbReference type="SUPFAM" id="SSF89392">
    <property type="entry name" value="Prokaryotic lipoproteins and lipoprotein localization factors"/>
    <property type="match status" value="1"/>
</dbReference>
<gene>
    <name evidence="13" type="primary">lolB</name>
    <name evidence="15" type="ORF">HA49_11355</name>
</gene>
<evidence type="ECO:0000313" key="15">
    <source>
        <dbReference type="EMBL" id="KGD72817.1"/>
    </source>
</evidence>
<comment type="function">
    <text evidence="13">Plays a critical role in the incorporation of lipoproteins in the outer membrane after they are released by the LolA protein.</text>
</comment>
<comment type="subcellular location">
    <subcellularLocation>
        <location evidence="1 13">Cell outer membrane</location>
        <topology evidence="1 13">Lipid-anchor</topology>
    </subcellularLocation>
</comment>
<comment type="caution">
    <text evidence="15">The sequence shown here is derived from an EMBL/GenBank/DDBJ whole genome shotgun (WGS) entry which is preliminary data.</text>
</comment>
<keyword evidence="12 13" id="KW-0449">Lipoprotein</keyword>
<comment type="subunit">
    <text evidence="3 13">Monomer.</text>
</comment>
<evidence type="ECO:0000313" key="16">
    <source>
        <dbReference type="Proteomes" id="UP000029577"/>
    </source>
</evidence>
<dbReference type="OrthoDB" id="9797618at2"/>
<evidence type="ECO:0000256" key="14">
    <source>
        <dbReference type="SAM" id="SignalP"/>
    </source>
</evidence>
<dbReference type="eggNOG" id="COG3017">
    <property type="taxonomic scope" value="Bacteria"/>
</dbReference>
<dbReference type="EMBL" id="JPKR02000003">
    <property type="protein sequence ID" value="KGD72817.1"/>
    <property type="molecule type" value="Genomic_DNA"/>
</dbReference>
<dbReference type="NCBIfam" id="TIGR00548">
    <property type="entry name" value="lolB"/>
    <property type="match status" value="1"/>
</dbReference>
<comment type="similarity">
    <text evidence="2 13">Belongs to the LolB family.</text>
</comment>
<evidence type="ECO:0000256" key="10">
    <source>
        <dbReference type="ARBA" id="ARBA00023186"/>
    </source>
</evidence>
<evidence type="ECO:0000256" key="4">
    <source>
        <dbReference type="ARBA" id="ARBA00016202"/>
    </source>
</evidence>
<dbReference type="GO" id="GO:0044874">
    <property type="term" value="P:lipoprotein localization to outer membrane"/>
    <property type="evidence" value="ECO:0007669"/>
    <property type="project" value="UniProtKB-UniRule"/>
</dbReference>
<keyword evidence="9 13" id="KW-0564">Palmitate</keyword>
<dbReference type="CDD" id="cd16326">
    <property type="entry name" value="LolB"/>
    <property type="match status" value="1"/>
</dbReference>
<dbReference type="Proteomes" id="UP000029577">
    <property type="component" value="Unassembled WGS sequence"/>
</dbReference>
<dbReference type="RefSeq" id="WP_038020500.1">
    <property type="nucleotide sequence ID" value="NZ_JPKR02000003.1"/>
</dbReference>
<evidence type="ECO:0000256" key="7">
    <source>
        <dbReference type="ARBA" id="ARBA00022927"/>
    </source>
</evidence>
<dbReference type="GO" id="GO:0015031">
    <property type="term" value="P:protein transport"/>
    <property type="evidence" value="ECO:0007669"/>
    <property type="project" value="UniProtKB-KW"/>
</dbReference>
<dbReference type="InterPro" id="IPR004565">
    <property type="entry name" value="OM_lipoprot_LolB"/>
</dbReference>
<evidence type="ECO:0000256" key="12">
    <source>
        <dbReference type="ARBA" id="ARBA00023288"/>
    </source>
</evidence>
<evidence type="ECO:0000256" key="2">
    <source>
        <dbReference type="ARBA" id="ARBA00009696"/>
    </source>
</evidence>
<keyword evidence="16" id="KW-1185">Reference proteome</keyword>
<keyword evidence="6 13" id="KW-0732">Signal</keyword>